<dbReference type="EMBL" id="NBNE01007412">
    <property type="protein sequence ID" value="OWZ00689.1"/>
    <property type="molecule type" value="Genomic_DNA"/>
</dbReference>
<evidence type="ECO:0000313" key="1">
    <source>
        <dbReference type="EMBL" id="OWZ00689.1"/>
    </source>
</evidence>
<accession>A0A225V6T9</accession>
<comment type="caution">
    <text evidence="1">The sequence shown here is derived from an EMBL/GenBank/DDBJ whole genome shotgun (WGS) entry which is preliminary data.</text>
</comment>
<evidence type="ECO:0000313" key="2">
    <source>
        <dbReference type="Proteomes" id="UP000198211"/>
    </source>
</evidence>
<sequence>MLSQPQVDHGLQALHACVEALERVQALQIAELKQQLNLQKAYVADAAQTTSNIRVEESEQVRLLREKTNRLEEKLKSRLVSSSHHD</sequence>
<dbReference type="Proteomes" id="UP000198211">
    <property type="component" value="Unassembled WGS sequence"/>
</dbReference>
<reference evidence="2" key="1">
    <citation type="submission" date="2017-03" db="EMBL/GenBank/DDBJ databases">
        <title>Phytopthora megakarya and P. palmivora, two closely related causual agents of cacao black pod achieved similar genome size and gene model numbers by different mechanisms.</title>
        <authorList>
            <person name="Ali S."/>
            <person name="Shao J."/>
            <person name="Larry D.J."/>
            <person name="Kronmiller B."/>
            <person name="Shen D."/>
            <person name="Strem M.D."/>
            <person name="Melnick R.L."/>
            <person name="Guiltinan M.J."/>
            <person name="Tyler B.M."/>
            <person name="Meinhardt L.W."/>
            <person name="Bailey B.A."/>
        </authorList>
    </citation>
    <scope>NUCLEOTIDE SEQUENCE [LARGE SCALE GENOMIC DNA]</scope>
    <source>
        <strain evidence="2">zdho120</strain>
    </source>
</reference>
<keyword evidence="2" id="KW-1185">Reference proteome</keyword>
<gene>
    <name evidence="1" type="ORF">PHMEG_00028066</name>
</gene>
<protein>
    <submittedName>
        <fullName evidence="1">Uncharacterized protein</fullName>
    </submittedName>
</protein>
<organism evidence="1 2">
    <name type="scientific">Phytophthora megakarya</name>
    <dbReference type="NCBI Taxonomy" id="4795"/>
    <lineage>
        <taxon>Eukaryota</taxon>
        <taxon>Sar</taxon>
        <taxon>Stramenopiles</taxon>
        <taxon>Oomycota</taxon>
        <taxon>Peronosporomycetes</taxon>
        <taxon>Peronosporales</taxon>
        <taxon>Peronosporaceae</taxon>
        <taxon>Phytophthora</taxon>
    </lineage>
</organism>
<dbReference type="OrthoDB" id="129646at2759"/>
<dbReference type="AlphaFoldDB" id="A0A225V6T9"/>
<proteinExistence type="predicted"/>
<name>A0A225V6T9_9STRA</name>